<evidence type="ECO:0000256" key="2">
    <source>
        <dbReference type="ARBA" id="ARBA00022737"/>
    </source>
</evidence>
<dbReference type="EMBL" id="CP036434">
    <property type="protein sequence ID" value="QDV08853.1"/>
    <property type="molecule type" value="Genomic_DNA"/>
</dbReference>
<dbReference type="AlphaFoldDB" id="A0A518EXP8"/>
<keyword evidence="3" id="KW-0325">Glycoprotein</keyword>
<dbReference type="SUPFAM" id="SSF69318">
    <property type="entry name" value="Integrin alpha N-terminal domain"/>
    <property type="match status" value="1"/>
</dbReference>
<dbReference type="InterPro" id="IPR013517">
    <property type="entry name" value="FG-GAP"/>
</dbReference>
<dbReference type="OrthoDB" id="292698at2"/>
<dbReference type="Gene3D" id="2.130.10.130">
    <property type="entry name" value="Integrin alpha, N-terminal"/>
    <property type="match status" value="2"/>
</dbReference>
<dbReference type="InterPro" id="IPR028994">
    <property type="entry name" value="Integrin_alpha_N"/>
</dbReference>
<dbReference type="Proteomes" id="UP000320390">
    <property type="component" value="Chromosome"/>
</dbReference>
<dbReference type="PANTHER" id="PTHR13412:SF0">
    <property type="entry name" value="T-CELL IMMUNOMODULATORY PROTEIN"/>
    <property type="match status" value="1"/>
</dbReference>
<evidence type="ECO:0000313" key="5">
    <source>
        <dbReference type="EMBL" id="QDV08853.1"/>
    </source>
</evidence>
<evidence type="ECO:0000256" key="3">
    <source>
        <dbReference type="ARBA" id="ARBA00023180"/>
    </source>
</evidence>
<dbReference type="GO" id="GO:0008305">
    <property type="term" value="C:integrin complex"/>
    <property type="evidence" value="ECO:0007669"/>
    <property type="project" value="InterPro"/>
</dbReference>
<feature type="signal peptide" evidence="4">
    <location>
        <begin position="1"/>
        <end position="25"/>
    </location>
</feature>
<dbReference type="GO" id="GO:0007155">
    <property type="term" value="P:cell adhesion"/>
    <property type="evidence" value="ECO:0007669"/>
    <property type="project" value="InterPro"/>
</dbReference>
<gene>
    <name evidence="5" type="ORF">Poly30_44080</name>
</gene>
<dbReference type="PROSITE" id="PS51470">
    <property type="entry name" value="FG_GAP"/>
    <property type="match status" value="1"/>
</dbReference>
<dbReference type="PANTHER" id="PTHR13412">
    <property type="entry name" value="T-CELL IMMUNOMODULATORY PROTEIN HOMOLOG"/>
    <property type="match status" value="1"/>
</dbReference>
<evidence type="ECO:0000256" key="4">
    <source>
        <dbReference type="SAM" id="SignalP"/>
    </source>
</evidence>
<organism evidence="5 6">
    <name type="scientific">Saltatorellus ferox</name>
    <dbReference type="NCBI Taxonomy" id="2528018"/>
    <lineage>
        <taxon>Bacteria</taxon>
        <taxon>Pseudomonadati</taxon>
        <taxon>Planctomycetota</taxon>
        <taxon>Planctomycetia</taxon>
        <taxon>Planctomycetia incertae sedis</taxon>
        <taxon>Saltatorellus</taxon>
    </lineage>
</organism>
<dbReference type="PRINTS" id="PR01185">
    <property type="entry name" value="INTEGRINA"/>
</dbReference>
<dbReference type="Pfam" id="PF01839">
    <property type="entry name" value="FG-GAP"/>
    <property type="match status" value="1"/>
</dbReference>
<evidence type="ECO:0000313" key="6">
    <source>
        <dbReference type="Proteomes" id="UP000320390"/>
    </source>
</evidence>
<keyword evidence="6" id="KW-1185">Reference proteome</keyword>
<dbReference type="RefSeq" id="WP_145202227.1">
    <property type="nucleotide sequence ID" value="NZ_CP036434.1"/>
</dbReference>
<feature type="chain" id="PRO_5022001607" evidence="4">
    <location>
        <begin position="26"/>
        <end position="569"/>
    </location>
</feature>
<dbReference type="InterPro" id="IPR000413">
    <property type="entry name" value="Integrin_alpha"/>
</dbReference>
<keyword evidence="2" id="KW-0677">Repeat</keyword>
<protein>
    <submittedName>
        <fullName evidence="5">FG-GAP repeat protein</fullName>
    </submittedName>
</protein>
<reference evidence="5 6" key="1">
    <citation type="submission" date="2019-02" db="EMBL/GenBank/DDBJ databases">
        <title>Deep-cultivation of Planctomycetes and their phenomic and genomic characterization uncovers novel biology.</title>
        <authorList>
            <person name="Wiegand S."/>
            <person name="Jogler M."/>
            <person name="Boedeker C."/>
            <person name="Pinto D."/>
            <person name="Vollmers J."/>
            <person name="Rivas-Marin E."/>
            <person name="Kohn T."/>
            <person name="Peeters S.H."/>
            <person name="Heuer A."/>
            <person name="Rast P."/>
            <person name="Oberbeckmann S."/>
            <person name="Bunk B."/>
            <person name="Jeske O."/>
            <person name="Meyerdierks A."/>
            <person name="Storesund J.E."/>
            <person name="Kallscheuer N."/>
            <person name="Luecker S."/>
            <person name="Lage O.M."/>
            <person name="Pohl T."/>
            <person name="Merkel B.J."/>
            <person name="Hornburger P."/>
            <person name="Mueller R.-W."/>
            <person name="Bruemmer F."/>
            <person name="Labrenz M."/>
            <person name="Spormann A.M."/>
            <person name="Op den Camp H."/>
            <person name="Overmann J."/>
            <person name="Amann R."/>
            <person name="Jetten M.S.M."/>
            <person name="Mascher T."/>
            <person name="Medema M.H."/>
            <person name="Devos D.P."/>
            <person name="Kaster A.-K."/>
            <person name="Ovreas L."/>
            <person name="Rohde M."/>
            <person name="Galperin M.Y."/>
            <person name="Jogler C."/>
        </authorList>
    </citation>
    <scope>NUCLEOTIDE SEQUENCE [LARGE SCALE GENOMIC DNA]</scope>
    <source>
        <strain evidence="5 6">Poly30</strain>
    </source>
</reference>
<sequence length="569" mass="59233" precursor="true">MKFSTLRNSTLALFTLSAAPPFALAQELLMQIYGRPADFSQGTGQDALMGVFHVGDLNGDSVDDFVVTGRVGPNYRGFYQVYSGATLSPLNPRMSYNQFSFIGDHVEAVGDVNGDGRINLALSEVIGDHSPIIVDWETGAVVATADSSMSPSATPGYRGAPLGDINGDGYADWASGTQSNEGVVIHLGPDARDHAQIYGHGSGGLCSPGDLNGDGIADLVIGSGAYNEIVALSMPSVQVLYTIDGDYDPSFGTERLGASLDAIGDIDGDGIGDFVAGAAYIGAPSPSSSFPHRGAIVLYSGASGEVIRRIPGPVGRAPLTHWGLPADNGSFGTYVQSEGDINGDGYNDILVGSHNRWYFEEKHGAETIVSGKTGEILFDLELMDQQDPLTSNYGLGGAILGDLTGDGLAEFAIVGFGDWTQGFDTGVIHIFKGFRTDAESGCTPTPHSGGVAASFRFDGAISLSRERLWAQVFDAPAHSFGLFFGQPGASDLPAGPHGLCVHGPGAQRITPVVPIDAAGSIDIELDVTGYAGNGTWLAGTQWTLQAIFRDAGSPSGGGTTNSKIVRWAL</sequence>
<proteinExistence type="predicted"/>
<keyword evidence="1 4" id="KW-0732">Signal</keyword>
<dbReference type="InterPro" id="IPR024881">
    <property type="entry name" value="Tip"/>
</dbReference>
<name>A0A518EXP8_9BACT</name>
<dbReference type="InterPro" id="IPR013519">
    <property type="entry name" value="Int_alpha_beta-p"/>
</dbReference>
<evidence type="ECO:0000256" key="1">
    <source>
        <dbReference type="ARBA" id="ARBA00022729"/>
    </source>
</evidence>
<accession>A0A518EXP8</accession>
<dbReference type="SMART" id="SM00191">
    <property type="entry name" value="Int_alpha"/>
    <property type="match status" value="3"/>
</dbReference>